<organism evidence="1 2">
    <name type="scientific">Gossypium australe</name>
    <dbReference type="NCBI Taxonomy" id="47621"/>
    <lineage>
        <taxon>Eukaryota</taxon>
        <taxon>Viridiplantae</taxon>
        <taxon>Streptophyta</taxon>
        <taxon>Embryophyta</taxon>
        <taxon>Tracheophyta</taxon>
        <taxon>Spermatophyta</taxon>
        <taxon>Magnoliopsida</taxon>
        <taxon>eudicotyledons</taxon>
        <taxon>Gunneridae</taxon>
        <taxon>Pentapetalae</taxon>
        <taxon>rosids</taxon>
        <taxon>malvids</taxon>
        <taxon>Malvales</taxon>
        <taxon>Malvaceae</taxon>
        <taxon>Malvoideae</taxon>
        <taxon>Gossypium</taxon>
    </lineage>
</organism>
<gene>
    <name evidence="1" type="ORF">EPI10_024435</name>
</gene>
<dbReference type="GO" id="GO:0003964">
    <property type="term" value="F:RNA-directed DNA polymerase activity"/>
    <property type="evidence" value="ECO:0007669"/>
    <property type="project" value="UniProtKB-KW"/>
</dbReference>
<protein>
    <submittedName>
        <fullName evidence="1">Reverse transcriptase</fullName>
    </submittedName>
</protein>
<dbReference type="EMBL" id="SMMG02000005">
    <property type="protein sequence ID" value="KAA3474114.1"/>
    <property type="molecule type" value="Genomic_DNA"/>
</dbReference>
<keyword evidence="1" id="KW-0695">RNA-directed DNA polymerase</keyword>
<name>A0A5B6VYQ1_9ROSI</name>
<dbReference type="AlphaFoldDB" id="A0A5B6VYQ1"/>
<dbReference type="Proteomes" id="UP000325315">
    <property type="component" value="Unassembled WGS sequence"/>
</dbReference>
<keyword evidence="1" id="KW-0548">Nucleotidyltransferase</keyword>
<keyword evidence="2" id="KW-1185">Reference proteome</keyword>
<proteinExistence type="predicted"/>
<keyword evidence="1" id="KW-0808">Transferase</keyword>
<evidence type="ECO:0000313" key="2">
    <source>
        <dbReference type="Proteomes" id="UP000325315"/>
    </source>
</evidence>
<accession>A0A5B6VYQ1</accession>
<comment type="caution">
    <text evidence="1">The sequence shown here is derived from an EMBL/GenBank/DDBJ whole genome shotgun (WGS) entry which is preliminary data.</text>
</comment>
<evidence type="ECO:0000313" key="1">
    <source>
        <dbReference type="EMBL" id="KAA3474114.1"/>
    </source>
</evidence>
<reference evidence="2" key="1">
    <citation type="journal article" date="2019" name="Plant Biotechnol. J.">
        <title>Genome sequencing of the Australian wild diploid species Gossypium australe highlights disease resistance and delayed gland morphogenesis.</title>
        <authorList>
            <person name="Cai Y."/>
            <person name="Cai X."/>
            <person name="Wang Q."/>
            <person name="Wang P."/>
            <person name="Zhang Y."/>
            <person name="Cai C."/>
            <person name="Xu Y."/>
            <person name="Wang K."/>
            <person name="Zhou Z."/>
            <person name="Wang C."/>
            <person name="Geng S."/>
            <person name="Li B."/>
            <person name="Dong Q."/>
            <person name="Hou Y."/>
            <person name="Wang H."/>
            <person name="Ai P."/>
            <person name="Liu Z."/>
            <person name="Yi F."/>
            <person name="Sun M."/>
            <person name="An G."/>
            <person name="Cheng J."/>
            <person name="Zhang Y."/>
            <person name="Shi Q."/>
            <person name="Xie Y."/>
            <person name="Shi X."/>
            <person name="Chang Y."/>
            <person name="Huang F."/>
            <person name="Chen Y."/>
            <person name="Hong S."/>
            <person name="Mi L."/>
            <person name="Sun Q."/>
            <person name="Zhang L."/>
            <person name="Zhou B."/>
            <person name="Peng R."/>
            <person name="Zhang X."/>
            <person name="Liu F."/>
        </authorList>
    </citation>
    <scope>NUCLEOTIDE SEQUENCE [LARGE SCALE GENOMIC DNA]</scope>
    <source>
        <strain evidence="2">cv. PA1801</strain>
    </source>
</reference>
<sequence length="164" mass="18804">MGELVEAGGQEYRFFYRFAPHRRRTSKIKGLKGDREGGNSDHILEGVEACIIDEMNVFLDASYEKGESAFLSGRLITDNILFAYEILNVYKQKRLDKLGHFAFRLDMSEAYDKVEWSFSDMIMLNIGFSKRSTISYFVVLNCELGRDFSPKRGLRQGEGLSSLM</sequence>
<dbReference type="OrthoDB" id="1741601at2759"/>